<evidence type="ECO:0000256" key="1">
    <source>
        <dbReference type="SAM" id="Phobius"/>
    </source>
</evidence>
<name>A0A382IG98_9ZZZZ</name>
<reference evidence="2" key="1">
    <citation type="submission" date="2018-05" db="EMBL/GenBank/DDBJ databases">
        <authorList>
            <person name="Lanie J.A."/>
            <person name="Ng W.-L."/>
            <person name="Kazmierczak K.M."/>
            <person name="Andrzejewski T.M."/>
            <person name="Davidsen T.M."/>
            <person name="Wayne K.J."/>
            <person name="Tettelin H."/>
            <person name="Glass J.I."/>
            <person name="Rusch D."/>
            <person name="Podicherti R."/>
            <person name="Tsui H.-C.T."/>
            <person name="Winkler M.E."/>
        </authorList>
    </citation>
    <scope>NUCLEOTIDE SEQUENCE</scope>
</reference>
<evidence type="ECO:0008006" key="3">
    <source>
        <dbReference type="Google" id="ProtNLM"/>
    </source>
</evidence>
<proteinExistence type="predicted"/>
<accession>A0A382IG98</accession>
<keyword evidence="1" id="KW-0812">Transmembrane</keyword>
<gene>
    <name evidence="2" type="ORF">METZ01_LOCUS251452</name>
</gene>
<organism evidence="2">
    <name type="scientific">marine metagenome</name>
    <dbReference type="NCBI Taxonomy" id="408172"/>
    <lineage>
        <taxon>unclassified sequences</taxon>
        <taxon>metagenomes</taxon>
        <taxon>ecological metagenomes</taxon>
    </lineage>
</organism>
<dbReference type="EMBL" id="UINC01067179">
    <property type="protein sequence ID" value="SVB98598.1"/>
    <property type="molecule type" value="Genomic_DNA"/>
</dbReference>
<sequence>MKKRIGLYVGIAVVSGLLLVWLLLPSDEERIRGQFDELSRIASKTEDASTIADALVLADFRSLFAPKVLLKTGRARLAGEYTNQELMQLYGRIRVNAKRLSLRFERIEFVSLNDAEAIVNSDVHAGGTAKQGKSRAESFRAEVRLSKLEGDWLFQQFTYLDSLPDD</sequence>
<feature type="transmembrane region" description="Helical" evidence="1">
    <location>
        <begin position="6"/>
        <end position="24"/>
    </location>
</feature>
<dbReference type="AlphaFoldDB" id="A0A382IG98"/>
<protein>
    <recommendedName>
        <fullName evidence="3">DUF4440 domain-containing protein</fullName>
    </recommendedName>
</protein>
<keyword evidence="1" id="KW-0472">Membrane</keyword>
<evidence type="ECO:0000313" key="2">
    <source>
        <dbReference type="EMBL" id="SVB98598.1"/>
    </source>
</evidence>
<keyword evidence="1" id="KW-1133">Transmembrane helix</keyword>